<dbReference type="OrthoDB" id="3690102at2"/>
<dbReference type="EMBL" id="CP016793">
    <property type="protein sequence ID" value="ANZ35665.1"/>
    <property type="molecule type" value="Genomic_DNA"/>
</dbReference>
<evidence type="ECO:0000313" key="1">
    <source>
        <dbReference type="EMBL" id="ANZ35665.1"/>
    </source>
</evidence>
<keyword evidence="2" id="KW-1185">Reference proteome</keyword>
<dbReference type="RefSeq" id="WP_065914075.1">
    <property type="nucleotide sequence ID" value="NZ_CP016793.1"/>
</dbReference>
<dbReference type="Proteomes" id="UP000093053">
    <property type="component" value="Chromosome"/>
</dbReference>
<accession>A0A1B2HD69</accession>
<proteinExistence type="predicted"/>
<reference evidence="1 2" key="1">
    <citation type="submission" date="2016-07" db="EMBL/GenBank/DDBJ databases">
        <title>Complete genome sequence of the Lentzea guizhouensis DHS C013.</title>
        <authorList>
            <person name="Cao C."/>
        </authorList>
    </citation>
    <scope>NUCLEOTIDE SEQUENCE [LARGE SCALE GENOMIC DNA]</scope>
    <source>
        <strain evidence="1 2">DHS C013</strain>
    </source>
</reference>
<name>A0A1B2HD69_9PSEU</name>
<protein>
    <recommendedName>
        <fullName evidence="3">ESX-1 secretion-associated protein</fullName>
    </recommendedName>
</protein>
<organism evidence="1 2">
    <name type="scientific">Lentzea guizhouensis</name>
    <dbReference type="NCBI Taxonomy" id="1586287"/>
    <lineage>
        <taxon>Bacteria</taxon>
        <taxon>Bacillati</taxon>
        <taxon>Actinomycetota</taxon>
        <taxon>Actinomycetes</taxon>
        <taxon>Pseudonocardiales</taxon>
        <taxon>Pseudonocardiaceae</taxon>
        <taxon>Lentzea</taxon>
    </lineage>
</organism>
<dbReference type="STRING" id="1586287.BBK82_05800"/>
<gene>
    <name evidence="1" type="ORF">BBK82_05800</name>
</gene>
<sequence>MTGAFRTQADAVAAHGKMLVGQLSPSLQEAASASQVSLGPNVMGELCQMWSFIFNDELDDAKALLASLPKAFEATGDSLCSTAETYRQADDGNRIALDGVDR</sequence>
<evidence type="ECO:0000313" key="2">
    <source>
        <dbReference type="Proteomes" id="UP000093053"/>
    </source>
</evidence>
<evidence type="ECO:0008006" key="3">
    <source>
        <dbReference type="Google" id="ProtNLM"/>
    </source>
</evidence>
<dbReference type="KEGG" id="led:BBK82_05800"/>
<dbReference type="AlphaFoldDB" id="A0A1B2HD69"/>